<gene>
    <name evidence="1" type="ORF">GSTENG00019829001</name>
</gene>
<reference evidence="1" key="1">
    <citation type="journal article" date="2004" name="Nature">
        <title>Genome duplication in the teleost fish Tetraodon nigroviridis reveals the early vertebrate proto-karyotype.</title>
        <authorList>
            <person name="Jaillon O."/>
            <person name="Aury J.-M."/>
            <person name="Brunet F."/>
            <person name="Petit J.-L."/>
            <person name="Stange-Thomann N."/>
            <person name="Mauceli E."/>
            <person name="Bouneau L."/>
            <person name="Fischer C."/>
            <person name="Ozouf-Costaz C."/>
            <person name="Bernot A."/>
            <person name="Nicaud S."/>
            <person name="Jaffe D."/>
            <person name="Fisher S."/>
            <person name="Lutfalla G."/>
            <person name="Dossat C."/>
            <person name="Segurens B."/>
            <person name="Dasilva C."/>
            <person name="Salanoubat M."/>
            <person name="Levy M."/>
            <person name="Boudet N."/>
            <person name="Castellano S."/>
            <person name="Anthouard V."/>
            <person name="Jubin C."/>
            <person name="Castelli V."/>
            <person name="Katinka M."/>
            <person name="Vacherie B."/>
            <person name="Biemont C."/>
            <person name="Skalli Z."/>
            <person name="Cattolico L."/>
            <person name="Poulain J."/>
            <person name="De Berardinis V."/>
            <person name="Cruaud C."/>
            <person name="Duprat S."/>
            <person name="Brottier P."/>
            <person name="Coutanceau J.-P."/>
            <person name="Gouzy J."/>
            <person name="Parra G."/>
            <person name="Lardier G."/>
            <person name="Chapple C."/>
            <person name="McKernan K.J."/>
            <person name="McEwan P."/>
            <person name="Bosak S."/>
            <person name="Kellis M."/>
            <person name="Volff J.-N."/>
            <person name="Guigo R."/>
            <person name="Zody M.C."/>
            <person name="Mesirov J."/>
            <person name="Lindblad-Toh K."/>
            <person name="Birren B."/>
            <person name="Nusbaum C."/>
            <person name="Kahn D."/>
            <person name="Robinson-Rechavi M."/>
            <person name="Laudet V."/>
            <person name="Schachter V."/>
            <person name="Quetier F."/>
            <person name="Saurin W."/>
            <person name="Scarpelli C."/>
            <person name="Wincker P."/>
            <person name="Lander E.S."/>
            <person name="Weissenbach J."/>
            <person name="Roest Crollius H."/>
        </authorList>
    </citation>
    <scope>NUCLEOTIDE SEQUENCE [LARGE SCALE GENOMIC DNA]</scope>
</reference>
<comment type="caution">
    <text evidence="1">The sequence shown here is derived from an EMBL/GenBank/DDBJ whole genome shotgun (WGS) entry which is preliminary data.</text>
</comment>
<dbReference type="AlphaFoldDB" id="Q4SDX0"/>
<accession>Q4SDX0</accession>
<organism evidence="1">
    <name type="scientific">Tetraodon nigroviridis</name>
    <name type="common">Spotted green pufferfish</name>
    <name type="synonym">Chelonodon nigroviridis</name>
    <dbReference type="NCBI Taxonomy" id="99883"/>
    <lineage>
        <taxon>Eukaryota</taxon>
        <taxon>Metazoa</taxon>
        <taxon>Chordata</taxon>
        <taxon>Craniata</taxon>
        <taxon>Vertebrata</taxon>
        <taxon>Euteleostomi</taxon>
        <taxon>Actinopterygii</taxon>
        <taxon>Neopterygii</taxon>
        <taxon>Teleostei</taxon>
        <taxon>Neoteleostei</taxon>
        <taxon>Acanthomorphata</taxon>
        <taxon>Eupercaria</taxon>
        <taxon>Tetraodontiformes</taxon>
        <taxon>Tetradontoidea</taxon>
        <taxon>Tetraodontidae</taxon>
        <taxon>Tetraodon</taxon>
    </lineage>
</organism>
<dbReference type="EMBL" id="CAAE01014629">
    <property type="protein sequence ID" value="CAG01162.1"/>
    <property type="molecule type" value="Genomic_DNA"/>
</dbReference>
<name>Q4SDX0_TETNG</name>
<dbReference type="KEGG" id="tng:GSTEN00019829G001"/>
<proteinExistence type="predicted"/>
<protein>
    <submittedName>
        <fullName evidence="1">(spotted green pufferfish) hypothetical protein</fullName>
    </submittedName>
</protein>
<evidence type="ECO:0000313" key="1">
    <source>
        <dbReference type="EMBL" id="CAG01162.1"/>
    </source>
</evidence>
<dbReference type="OrthoDB" id="10578483at2759"/>
<sequence length="40" mass="4369">MAIEKGQLASCTSGCKLTREIWSQGLPEEKRMLGEMANNG</sequence>
<reference evidence="1" key="2">
    <citation type="submission" date="2004-02" db="EMBL/GenBank/DDBJ databases">
        <authorList>
            <consortium name="Genoscope"/>
            <consortium name="Whitehead Institute Centre for Genome Research"/>
        </authorList>
    </citation>
    <scope>NUCLEOTIDE SEQUENCE</scope>
</reference>